<feature type="signal peptide" evidence="1">
    <location>
        <begin position="1"/>
        <end position="21"/>
    </location>
</feature>
<dbReference type="Proteomes" id="UP000292345">
    <property type="component" value="Unassembled WGS sequence"/>
</dbReference>
<dbReference type="OrthoDB" id="6299676at2"/>
<keyword evidence="1" id="KW-0732">Signal</keyword>
<accession>A0A4Q7EP74</accession>
<organism evidence="2 3">
    <name type="scientific">Pseudoalteromonas rubra</name>
    <dbReference type="NCBI Taxonomy" id="43658"/>
    <lineage>
        <taxon>Bacteria</taxon>
        <taxon>Pseudomonadati</taxon>
        <taxon>Pseudomonadota</taxon>
        <taxon>Gammaproteobacteria</taxon>
        <taxon>Alteromonadales</taxon>
        <taxon>Pseudoalteromonadaceae</taxon>
        <taxon>Pseudoalteromonas</taxon>
    </lineage>
</organism>
<comment type="caution">
    <text evidence="2">The sequence shown here is derived from an EMBL/GenBank/DDBJ whole genome shotgun (WGS) entry which is preliminary data.</text>
</comment>
<evidence type="ECO:0000256" key="1">
    <source>
        <dbReference type="SAM" id="SignalP"/>
    </source>
</evidence>
<dbReference type="RefSeq" id="WP_125720422.1">
    <property type="nucleotide sequence ID" value="NZ_PPUZ01000001.1"/>
</dbReference>
<dbReference type="EMBL" id="PPUZ01000001">
    <property type="protein sequence ID" value="RZM85427.1"/>
    <property type="molecule type" value="Genomic_DNA"/>
</dbReference>
<evidence type="ECO:0000313" key="3">
    <source>
        <dbReference type="Proteomes" id="UP000292345"/>
    </source>
</evidence>
<evidence type="ECO:0000313" key="2">
    <source>
        <dbReference type="EMBL" id="RZM85427.1"/>
    </source>
</evidence>
<proteinExistence type="predicted"/>
<reference evidence="2 3" key="1">
    <citation type="submission" date="2018-01" db="EMBL/GenBank/DDBJ databases">
        <title>Co-occurrence of chitin degradation, pigmentation and bioactivity in marine Pseudoalteromonas.</title>
        <authorList>
            <person name="Paulsen S."/>
            <person name="Gram L."/>
            <person name="Machado H."/>
        </authorList>
    </citation>
    <scope>NUCLEOTIDE SEQUENCE [LARGE SCALE GENOMIC DNA]</scope>
    <source>
        <strain evidence="2 3">S1946</strain>
    </source>
</reference>
<feature type="chain" id="PRO_5021016121" evidence="1">
    <location>
        <begin position="22"/>
        <end position="93"/>
    </location>
</feature>
<dbReference type="AlphaFoldDB" id="A0A4Q7EP74"/>
<sequence>MKLKSALLLGALWMIPFKSLAAMDLPQYKHQALYGDKSRCESIRPPVRIGPYIDYALHIGAITERAANWGRANGYYPVTDMFSNDIIAICRVF</sequence>
<protein>
    <submittedName>
        <fullName evidence="2">Uncharacterized protein</fullName>
    </submittedName>
</protein>
<name>A0A4Q7EP74_9GAMM</name>
<gene>
    <name evidence="2" type="ORF">C3B51_00375</name>
</gene>